<name>A0A553JJL4_SHEHA</name>
<dbReference type="InterPro" id="IPR036928">
    <property type="entry name" value="AS_sf"/>
</dbReference>
<dbReference type="InterPro" id="IPR023631">
    <property type="entry name" value="Amidase_dom"/>
</dbReference>
<dbReference type="Pfam" id="PF01425">
    <property type="entry name" value="Amidase"/>
    <property type="match status" value="1"/>
</dbReference>
<evidence type="ECO:0000259" key="1">
    <source>
        <dbReference type="Pfam" id="PF01425"/>
    </source>
</evidence>
<dbReference type="OrthoDB" id="9811471at2"/>
<dbReference type="Proteomes" id="UP000318126">
    <property type="component" value="Unassembled WGS sequence"/>
</dbReference>
<dbReference type="AlphaFoldDB" id="A0A553JJL4"/>
<evidence type="ECO:0000313" key="3">
    <source>
        <dbReference type="Proteomes" id="UP000318126"/>
    </source>
</evidence>
<feature type="domain" description="Amidase" evidence="1">
    <location>
        <begin position="1"/>
        <end position="50"/>
    </location>
</feature>
<evidence type="ECO:0000313" key="2">
    <source>
        <dbReference type="EMBL" id="TRY12634.1"/>
    </source>
</evidence>
<organism evidence="2 3">
    <name type="scientific">Shewanella hanedai</name>
    <name type="common">Alteromonas hanedai</name>
    <dbReference type="NCBI Taxonomy" id="25"/>
    <lineage>
        <taxon>Bacteria</taxon>
        <taxon>Pseudomonadati</taxon>
        <taxon>Pseudomonadota</taxon>
        <taxon>Gammaproteobacteria</taxon>
        <taxon>Alteromonadales</taxon>
        <taxon>Shewanellaceae</taxon>
        <taxon>Shewanella</taxon>
    </lineage>
</organism>
<sequence length="76" mass="8131">MTNVIKASPITALFNMTGLPAMSVSLHWNADGLPIGVQFAGPYGGEAQLLALAAQLESVEPWAHKIPPMVQIEARY</sequence>
<proteinExistence type="predicted"/>
<keyword evidence="3" id="KW-1185">Reference proteome</keyword>
<dbReference type="EMBL" id="VKGK01000029">
    <property type="protein sequence ID" value="TRY12634.1"/>
    <property type="molecule type" value="Genomic_DNA"/>
</dbReference>
<dbReference type="SUPFAM" id="SSF75304">
    <property type="entry name" value="Amidase signature (AS) enzymes"/>
    <property type="match status" value="1"/>
</dbReference>
<reference evidence="3" key="1">
    <citation type="submission" date="2019-07" db="EMBL/GenBank/DDBJ databases">
        <title>Shewanella sp. YLB-08 draft genomic sequence.</title>
        <authorList>
            <person name="Yu L."/>
        </authorList>
    </citation>
    <scope>NUCLEOTIDE SEQUENCE [LARGE SCALE GENOMIC DNA]</scope>
    <source>
        <strain evidence="3">JCM 20706</strain>
    </source>
</reference>
<dbReference type="Gene3D" id="3.90.1300.10">
    <property type="entry name" value="Amidase signature (AS) domain"/>
    <property type="match status" value="1"/>
</dbReference>
<gene>
    <name evidence="2" type="ORF">FN961_19420</name>
</gene>
<protein>
    <recommendedName>
        <fullName evidence="1">Amidase domain-containing protein</fullName>
    </recommendedName>
</protein>
<accession>A0A553JJL4</accession>
<comment type="caution">
    <text evidence="2">The sequence shown here is derived from an EMBL/GenBank/DDBJ whole genome shotgun (WGS) entry which is preliminary data.</text>
</comment>